<dbReference type="STRING" id="1086011.HJ01_01372"/>
<dbReference type="AlphaFoldDB" id="H7FQB2"/>
<dbReference type="EMBL" id="AHKF01000015">
    <property type="protein sequence ID" value="EIA09466.1"/>
    <property type="molecule type" value="Genomic_DNA"/>
</dbReference>
<sequence>MEENHTHSKKNPYVKFALIMAVSFVIMYLIMFLNVAEFSHIFNSLTRFYMTTLIMIASMAILMLLFMWGMYPNRKINMSIVAFAAVCFFGTLYLLRTQTPIGDIQYMKAMIPHHSSAIMTSSNVEFKDPKVKKLAEDIIIAQEKEIKQMNEMINRLERKE</sequence>
<dbReference type="PATRIC" id="fig|1086011.3.peg.1346"/>
<dbReference type="InterPro" id="IPR012347">
    <property type="entry name" value="Ferritin-like"/>
</dbReference>
<feature type="transmembrane region" description="Helical" evidence="2">
    <location>
        <begin position="16"/>
        <end position="36"/>
    </location>
</feature>
<reference evidence="4 5" key="1">
    <citation type="journal article" date="2014" name="Acta Crystallogr. D">
        <title>Structure-based characterization and antifreeze properties of a hyperactive ice-binding protein from the Antarctic bacterium Flavobacterium frigoris PS1.</title>
        <authorList>
            <person name="Do H."/>
            <person name="Kim S.J."/>
            <person name="Kim H.J."/>
            <person name="Lee J.H."/>
        </authorList>
    </citation>
    <scope>NUCLEOTIDE SEQUENCE [LARGE SCALE GENOMIC DNA]</scope>
    <source>
        <strain evidence="4 5">PS1</strain>
    </source>
</reference>
<evidence type="ECO:0000313" key="5">
    <source>
        <dbReference type="Proteomes" id="UP000005566"/>
    </source>
</evidence>
<gene>
    <name evidence="4" type="ORF">HJ01_01372</name>
</gene>
<dbReference type="InterPro" id="IPR005183">
    <property type="entry name" value="DUF305_CopM-like"/>
</dbReference>
<feature type="domain" description="DUF305" evidence="3">
    <location>
        <begin position="103"/>
        <end position="152"/>
    </location>
</feature>
<feature type="transmembrane region" description="Helical" evidence="2">
    <location>
        <begin position="76"/>
        <end position="95"/>
    </location>
</feature>
<keyword evidence="5" id="KW-1185">Reference proteome</keyword>
<dbReference type="Proteomes" id="UP000005566">
    <property type="component" value="Unassembled WGS sequence"/>
</dbReference>
<dbReference type="eggNOG" id="COG3544">
    <property type="taxonomic scope" value="Bacteria"/>
</dbReference>
<evidence type="ECO:0000256" key="2">
    <source>
        <dbReference type="SAM" id="Phobius"/>
    </source>
</evidence>
<evidence type="ECO:0000256" key="1">
    <source>
        <dbReference type="SAM" id="Coils"/>
    </source>
</evidence>
<dbReference type="Pfam" id="PF03713">
    <property type="entry name" value="DUF305"/>
    <property type="match status" value="1"/>
</dbReference>
<dbReference type="Gene3D" id="1.20.1260.10">
    <property type="match status" value="1"/>
</dbReference>
<proteinExistence type="predicted"/>
<keyword evidence="1" id="KW-0175">Coiled coil</keyword>
<accession>H7FQB2</accession>
<dbReference type="OrthoDB" id="517560at2"/>
<dbReference type="RefSeq" id="WP_007137549.1">
    <property type="nucleotide sequence ID" value="NZ_AHKF01000015.1"/>
</dbReference>
<keyword evidence="2" id="KW-1133">Transmembrane helix</keyword>
<name>H7FQB2_FLAFP</name>
<evidence type="ECO:0000259" key="3">
    <source>
        <dbReference type="Pfam" id="PF03713"/>
    </source>
</evidence>
<keyword evidence="2" id="KW-0472">Membrane</keyword>
<keyword evidence="2" id="KW-0812">Transmembrane</keyword>
<protein>
    <submittedName>
        <fullName evidence="4">Membrane protein containing DUF305</fullName>
    </submittedName>
</protein>
<feature type="coiled-coil region" evidence="1">
    <location>
        <begin position="132"/>
        <end position="159"/>
    </location>
</feature>
<comment type="caution">
    <text evidence="4">The sequence shown here is derived from an EMBL/GenBank/DDBJ whole genome shotgun (WGS) entry which is preliminary data.</text>
</comment>
<evidence type="ECO:0000313" key="4">
    <source>
        <dbReference type="EMBL" id="EIA09466.1"/>
    </source>
</evidence>
<feature type="transmembrane region" description="Helical" evidence="2">
    <location>
        <begin position="48"/>
        <end position="70"/>
    </location>
</feature>
<organism evidence="4 5">
    <name type="scientific">Flavobacterium frigoris (strain PS1)</name>
    <dbReference type="NCBI Taxonomy" id="1086011"/>
    <lineage>
        <taxon>Bacteria</taxon>
        <taxon>Pseudomonadati</taxon>
        <taxon>Bacteroidota</taxon>
        <taxon>Flavobacteriia</taxon>
        <taxon>Flavobacteriales</taxon>
        <taxon>Flavobacteriaceae</taxon>
        <taxon>Flavobacterium</taxon>
    </lineage>
</organism>